<dbReference type="Gene3D" id="3.30.530.20">
    <property type="match status" value="1"/>
</dbReference>
<dbReference type="InterPro" id="IPR019587">
    <property type="entry name" value="Polyketide_cyclase/dehydratase"/>
</dbReference>
<dbReference type="AlphaFoldDB" id="Q6SH53"/>
<evidence type="ECO:0000313" key="2">
    <source>
        <dbReference type="EMBL" id="AAR37766.1"/>
    </source>
</evidence>
<protein>
    <recommendedName>
        <fullName evidence="3">SRPBCC domain-containing protein</fullName>
    </recommendedName>
</protein>
<reference evidence="2" key="1">
    <citation type="submission" date="2003-11" db="EMBL/GenBank/DDBJ databases">
        <authorList>
            <person name="Heidelberg J.F."/>
            <person name="Eisen J.A."/>
            <person name="Nelson W.C."/>
            <person name="DeLong E.F."/>
        </authorList>
    </citation>
    <scope>NUCLEOTIDE SEQUENCE</scope>
</reference>
<dbReference type="SUPFAM" id="SSF55961">
    <property type="entry name" value="Bet v1-like"/>
    <property type="match status" value="1"/>
</dbReference>
<evidence type="ECO:0000256" key="1">
    <source>
        <dbReference type="SAM" id="Phobius"/>
    </source>
</evidence>
<proteinExistence type="predicted"/>
<reference evidence="2" key="2">
    <citation type="submission" date="2003-12" db="EMBL/GenBank/DDBJ databases">
        <title>Monterey Bay Coastal Ocean Microbial Observatory environmental clone sequencing.</title>
        <authorList>
            <person name="DeLong E.F."/>
        </authorList>
    </citation>
    <scope>NUCLEOTIDE SEQUENCE</scope>
</reference>
<dbReference type="EMBL" id="AY458639">
    <property type="protein sequence ID" value="AAR37766.1"/>
    <property type="molecule type" value="Genomic_DNA"/>
</dbReference>
<feature type="transmembrane region" description="Helical" evidence="1">
    <location>
        <begin position="111"/>
        <end position="128"/>
    </location>
</feature>
<evidence type="ECO:0008006" key="3">
    <source>
        <dbReference type="Google" id="ProtNLM"/>
    </source>
</evidence>
<accession>Q6SH53</accession>
<keyword evidence="1" id="KW-0812">Transmembrane</keyword>
<keyword evidence="1" id="KW-0472">Membrane</keyword>
<gene>
    <name evidence="2" type="ORF">MBMO_EBAC000-63A02.44</name>
</gene>
<organism evidence="2">
    <name type="scientific">uncultured marine bacterium 442</name>
    <dbReference type="NCBI Taxonomy" id="257392"/>
    <lineage>
        <taxon>Bacteria</taxon>
        <taxon>environmental samples</taxon>
    </lineage>
</organism>
<name>Q6SH53_9BACT</name>
<sequence length="144" mass="16921">MLTLKFVRSIKTTPSAAWQVIVDFPAYNEWNPFITQCKAELQPGTPIIMQVNMGPFELEQTEQVTQVEHEKLFEYRMRPVGRWLYSKRQHRLEVLGAGECRYTSYFELRGWLSPIVTLCMGLFLWRGFRRMTNAVKTRAETISP</sequence>
<keyword evidence="1" id="KW-1133">Transmembrane helix</keyword>
<dbReference type="CDD" id="cd07822">
    <property type="entry name" value="SRPBCC_4"/>
    <property type="match status" value="1"/>
</dbReference>
<dbReference type="InterPro" id="IPR023393">
    <property type="entry name" value="START-like_dom_sf"/>
</dbReference>
<dbReference type="Pfam" id="PF10604">
    <property type="entry name" value="Polyketide_cyc2"/>
    <property type="match status" value="1"/>
</dbReference>